<name>A0ABU5XG78_9MYCO</name>
<accession>A0ABU5XG78</accession>
<evidence type="ECO:0000313" key="1">
    <source>
        <dbReference type="EMBL" id="MEB3021293.1"/>
    </source>
</evidence>
<gene>
    <name evidence="1" type="ORF">K6T79_09565</name>
</gene>
<evidence type="ECO:0000313" key="2">
    <source>
        <dbReference type="Proteomes" id="UP001299596"/>
    </source>
</evidence>
<protein>
    <submittedName>
        <fullName evidence="1">DUF1922 domain-containing protein</fullName>
    </submittedName>
</protein>
<dbReference type="Proteomes" id="UP001299596">
    <property type="component" value="Unassembled WGS sequence"/>
</dbReference>
<reference evidence="1 2" key="1">
    <citation type="submission" date="2023-12" db="EMBL/GenBank/DDBJ databases">
        <title>Description of new species of Mycobacterium terrae complex isolated from sewage at the Sao Paulo Zoological Park Foundation in Brazil.</title>
        <authorList>
            <person name="Romagnoli C.L."/>
            <person name="Conceicao E.C."/>
            <person name="Machado E."/>
            <person name="Barreto L.B.P.F."/>
            <person name="Sharma A."/>
            <person name="Silva N.M."/>
            <person name="Marques L.E."/>
            <person name="Juliana M.A."/>
            <person name="Lourenco M.C.S."/>
            <person name="Digiampietri L.A."/>
            <person name="Suffys P.N."/>
            <person name="Viana-Niero C."/>
        </authorList>
    </citation>
    <scope>NUCLEOTIDE SEQUENCE [LARGE SCALE GENOMIC DNA]</scope>
    <source>
        <strain evidence="1 2">MYC098</strain>
    </source>
</reference>
<sequence length="286" mass="32499">MTTCQACNRPTQNYLCDDCTDQLTYMLEQIPWLLEELDNRIQKLDRISVGTIGRSRRPDELTVIDFDAVELARTIRQKLTRWVNNVARHHTGRDIPAITTVETTDLARWLHANTHAIARLALAGGLYREINQIVGTNEQGGQLVDAINRQDRTYYGPCTTITGRDHKGQPRQCGHDLYGPRESVEITCPRCKSTLDPRRQLTSTINDRDLVTETKLLETLDTMGEPVSRTTLYGWIRSGALTPRGWVHAGRIVAYKVRHKDPRVFSLKQARQLREADQAKVKGSTP</sequence>
<dbReference type="EMBL" id="JAYJJR010000005">
    <property type="protein sequence ID" value="MEB3021293.1"/>
    <property type="molecule type" value="Genomic_DNA"/>
</dbReference>
<keyword evidence="2" id="KW-1185">Reference proteome</keyword>
<proteinExistence type="predicted"/>
<comment type="caution">
    <text evidence="1">The sequence shown here is derived from an EMBL/GenBank/DDBJ whole genome shotgun (WGS) entry which is preliminary data.</text>
</comment>
<dbReference type="RefSeq" id="WP_225406324.1">
    <property type="nucleotide sequence ID" value="NZ_JAYJJR010000005.1"/>
</dbReference>
<organism evidence="1 2">
    <name type="scientific">[Mycobacterium] crassicus</name>
    <dbReference type="NCBI Taxonomy" id="2872309"/>
    <lineage>
        <taxon>Bacteria</taxon>
        <taxon>Bacillati</taxon>
        <taxon>Actinomycetota</taxon>
        <taxon>Actinomycetes</taxon>
        <taxon>Mycobacteriales</taxon>
        <taxon>Mycobacteriaceae</taxon>
        <taxon>Mycolicibacter</taxon>
    </lineage>
</organism>